<name>A0ABT2JK96_9PSEU</name>
<keyword evidence="2" id="KW-1185">Reference proteome</keyword>
<protein>
    <submittedName>
        <fullName evidence="1">Uncharacterized protein</fullName>
    </submittedName>
</protein>
<reference evidence="1 2" key="1">
    <citation type="submission" date="2021-02" db="EMBL/GenBank/DDBJ databases">
        <title>Actinophytocola xerophila sp. nov., isolated from soil of cotton cropping field.</title>
        <authorList>
            <person name="Huang R."/>
            <person name="Chen X."/>
            <person name="Ge X."/>
            <person name="Liu W."/>
        </authorList>
    </citation>
    <scope>NUCLEOTIDE SEQUENCE [LARGE SCALE GENOMIC DNA]</scope>
    <source>
        <strain evidence="1 2">S1-96</strain>
    </source>
</reference>
<sequence>MPHVLTRPVRTGSTQTWLRERATVSAVAWEPTGELDCAQWILHGERLGSIGRGIAWWIGDWVNYGNAKFGEKYSRAARITGYDAQTLMNMAYVAARFPQHRRRAALSWSHHAEVSALDTADQDDLLTHAERTKLSVRGLRDEVRARGRRATTRKKKDTVDVVVCPNCGCQVTT</sequence>
<accession>A0ABT2JK96</accession>
<evidence type="ECO:0000313" key="1">
    <source>
        <dbReference type="EMBL" id="MCT2588312.1"/>
    </source>
</evidence>
<dbReference type="EMBL" id="JAFFZE010000038">
    <property type="protein sequence ID" value="MCT2588312.1"/>
    <property type="molecule type" value="Genomic_DNA"/>
</dbReference>
<gene>
    <name evidence="1" type="ORF">JT362_34910</name>
</gene>
<evidence type="ECO:0000313" key="2">
    <source>
        <dbReference type="Proteomes" id="UP001156441"/>
    </source>
</evidence>
<dbReference type="Proteomes" id="UP001156441">
    <property type="component" value="Unassembled WGS sequence"/>
</dbReference>
<proteinExistence type="predicted"/>
<dbReference type="RefSeq" id="WP_260196281.1">
    <property type="nucleotide sequence ID" value="NZ_JAFFZE010000038.1"/>
</dbReference>
<organism evidence="1 2">
    <name type="scientific">Actinophytocola gossypii</name>
    <dbReference type="NCBI Taxonomy" id="2812003"/>
    <lineage>
        <taxon>Bacteria</taxon>
        <taxon>Bacillati</taxon>
        <taxon>Actinomycetota</taxon>
        <taxon>Actinomycetes</taxon>
        <taxon>Pseudonocardiales</taxon>
        <taxon>Pseudonocardiaceae</taxon>
    </lineage>
</organism>
<comment type="caution">
    <text evidence="1">The sequence shown here is derived from an EMBL/GenBank/DDBJ whole genome shotgun (WGS) entry which is preliminary data.</text>
</comment>